<sequence length="194" mass="21007">MSDRLVPVLLLVLLFLLALGAMAWGWRRRGRRQQDLPELPQPIAGGKALEISADPLRARGVYVSTTLAEQPLERVVARGLGARSRARITEAADAGRPVLLVDREGAPSFLIPLADVRSLHTAPGMAGKWVGGDGLLVVRWRLGETLLDTGFRLDRAEDQARFLDLPPCAPPRTGPAPTTIPPDSTAPEARKEHP</sequence>
<reference evidence="3" key="2">
    <citation type="submission" date="2021-04" db="EMBL/GenBank/DDBJ databases">
        <authorList>
            <person name="Gilroy R."/>
        </authorList>
    </citation>
    <scope>NUCLEOTIDE SEQUENCE</scope>
    <source>
        <strain evidence="3">CHK130-7132</strain>
    </source>
</reference>
<reference evidence="3" key="1">
    <citation type="journal article" date="2021" name="PeerJ">
        <title>Extensive microbial diversity within the chicken gut microbiome revealed by metagenomics and culture.</title>
        <authorList>
            <person name="Gilroy R."/>
            <person name="Ravi A."/>
            <person name="Getino M."/>
            <person name="Pursley I."/>
            <person name="Horton D.L."/>
            <person name="Alikhan N.F."/>
            <person name="Baker D."/>
            <person name="Gharbi K."/>
            <person name="Hall N."/>
            <person name="Watson M."/>
            <person name="Adriaenssens E.M."/>
            <person name="Foster-Nyarko E."/>
            <person name="Jarju S."/>
            <person name="Secka A."/>
            <person name="Antonio M."/>
            <person name="Oren A."/>
            <person name="Chaudhuri R.R."/>
            <person name="La Ragione R."/>
            <person name="Hildebrand F."/>
            <person name="Pallen M.J."/>
        </authorList>
    </citation>
    <scope>NUCLEOTIDE SEQUENCE</scope>
    <source>
        <strain evidence="3">CHK130-7132</strain>
    </source>
</reference>
<feature type="compositionally biased region" description="Pro residues" evidence="1">
    <location>
        <begin position="167"/>
        <end position="180"/>
    </location>
</feature>
<evidence type="ECO:0000259" key="2">
    <source>
        <dbReference type="Pfam" id="PF25362"/>
    </source>
</evidence>
<protein>
    <recommendedName>
        <fullName evidence="2">PH domain-containing protein</fullName>
    </recommendedName>
</protein>
<evidence type="ECO:0000256" key="1">
    <source>
        <dbReference type="SAM" id="MobiDB-lite"/>
    </source>
</evidence>
<name>A0A9D2Q1P8_9MICO</name>
<feature type="domain" description="PH" evidence="2">
    <location>
        <begin position="56"/>
        <end position="162"/>
    </location>
</feature>
<gene>
    <name evidence="3" type="ORF">H9932_11955</name>
</gene>
<dbReference type="Proteomes" id="UP000823854">
    <property type="component" value="Unassembled WGS sequence"/>
</dbReference>
<feature type="region of interest" description="Disordered" evidence="1">
    <location>
        <begin position="165"/>
        <end position="194"/>
    </location>
</feature>
<comment type="caution">
    <text evidence="3">The sequence shown here is derived from an EMBL/GenBank/DDBJ whole genome shotgun (WGS) entry which is preliminary data.</text>
</comment>
<dbReference type="AlphaFoldDB" id="A0A9D2Q1P8"/>
<proteinExistence type="predicted"/>
<evidence type="ECO:0000313" key="3">
    <source>
        <dbReference type="EMBL" id="HJC70369.1"/>
    </source>
</evidence>
<dbReference type="EMBL" id="DWWC01000250">
    <property type="protein sequence ID" value="HJC70369.1"/>
    <property type="molecule type" value="Genomic_DNA"/>
</dbReference>
<organism evidence="3 4">
    <name type="scientific">Candidatus Brachybacterium intestinipullorum</name>
    <dbReference type="NCBI Taxonomy" id="2838512"/>
    <lineage>
        <taxon>Bacteria</taxon>
        <taxon>Bacillati</taxon>
        <taxon>Actinomycetota</taxon>
        <taxon>Actinomycetes</taxon>
        <taxon>Micrococcales</taxon>
        <taxon>Dermabacteraceae</taxon>
        <taxon>Brachybacterium</taxon>
    </lineage>
</organism>
<dbReference type="Pfam" id="PF25362">
    <property type="entry name" value="bPH_11"/>
    <property type="match status" value="1"/>
</dbReference>
<dbReference type="InterPro" id="IPR057446">
    <property type="entry name" value="PH_bac"/>
</dbReference>
<evidence type="ECO:0000313" key="4">
    <source>
        <dbReference type="Proteomes" id="UP000823854"/>
    </source>
</evidence>
<accession>A0A9D2Q1P8</accession>